<dbReference type="InterPro" id="IPR036374">
    <property type="entry name" value="OxRdtase_Mopterin-bd_sf"/>
</dbReference>
<name>A0A381Y7M7_9ZZZZ</name>
<accession>A0A381Y7M7</accession>
<evidence type="ECO:0000313" key="2">
    <source>
        <dbReference type="EMBL" id="SVA72622.1"/>
    </source>
</evidence>
<dbReference type="Gene3D" id="3.90.420.10">
    <property type="entry name" value="Oxidoreductase, molybdopterin-binding domain"/>
    <property type="match status" value="1"/>
</dbReference>
<dbReference type="SUPFAM" id="SSF56524">
    <property type="entry name" value="Oxidoreductase molybdopterin-binding domain"/>
    <property type="match status" value="1"/>
</dbReference>
<dbReference type="EMBL" id="UINC01017502">
    <property type="protein sequence ID" value="SVA72622.1"/>
    <property type="molecule type" value="Genomic_DNA"/>
</dbReference>
<reference evidence="2" key="1">
    <citation type="submission" date="2018-05" db="EMBL/GenBank/DDBJ databases">
        <authorList>
            <person name="Lanie J.A."/>
            <person name="Ng W.-L."/>
            <person name="Kazmierczak K.M."/>
            <person name="Andrzejewski T.M."/>
            <person name="Davidsen T.M."/>
            <person name="Wayne K.J."/>
            <person name="Tettelin H."/>
            <person name="Glass J.I."/>
            <person name="Rusch D."/>
            <person name="Podicherti R."/>
            <person name="Tsui H.-C.T."/>
            <person name="Winkler M.E."/>
        </authorList>
    </citation>
    <scope>NUCLEOTIDE SEQUENCE</scope>
</reference>
<protein>
    <recommendedName>
        <fullName evidence="1">Oxidoreductase molybdopterin-binding domain-containing protein</fullName>
    </recommendedName>
</protein>
<dbReference type="GO" id="GO:0020037">
    <property type="term" value="F:heme binding"/>
    <property type="evidence" value="ECO:0007669"/>
    <property type="project" value="TreeGrafter"/>
</dbReference>
<dbReference type="PANTHER" id="PTHR19372:SF7">
    <property type="entry name" value="SULFITE OXIDASE, MITOCHONDRIAL"/>
    <property type="match status" value="1"/>
</dbReference>
<feature type="non-terminal residue" evidence="2">
    <location>
        <position position="209"/>
    </location>
</feature>
<dbReference type="PRINTS" id="PR00407">
    <property type="entry name" value="EUMOPTERIN"/>
</dbReference>
<dbReference type="GO" id="GO:0043546">
    <property type="term" value="F:molybdopterin cofactor binding"/>
    <property type="evidence" value="ECO:0007669"/>
    <property type="project" value="TreeGrafter"/>
</dbReference>
<proteinExistence type="predicted"/>
<dbReference type="PANTHER" id="PTHR19372">
    <property type="entry name" value="SULFITE REDUCTASE"/>
    <property type="match status" value="1"/>
</dbReference>
<dbReference type="GO" id="GO:0008482">
    <property type="term" value="F:sulfite oxidase activity"/>
    <property type="evidence" value="ECO:0007669"/>
    <property type="project" value="TreeGrafter"/>
</dbReference>
<dbReference type="AlphaFoldDB" id="A0A381Y7M7"/>
<feature type="domain" description="Oxidoreductase molybdopterin-binding" evidence="1">
    <location>
        <begin position="37"/>
        <end position="198"/>
    </location>
</feature>
<dbReference type="Pfam" id="PF00174">
    <property type="entry name" value="Oxidored_molyb"/>
    <property type="match status" value="1"/>
</dbReference>
<dbReference type="InterPro" id="IPR000572">
    <property type="entry name" value="OxRdtase_Mopterin-bd_dom"/>
</dbReference>
<dbReference type="InterPro" id="IPR008335">
    <property type="entry name" value="Mopterin_OxRdtase_euk"/>
</dbReference>
<dbReference type="GO" id="GO:0006790">
    <property type="term" value="P:sulfur compound metabolic process"/>
    <property type="evidence" value="ECO:0007669"/>
    <property type="project" value="TreeGrafter"/>
</dbReference>
<organism evidence="2">
    <name type="scientific">marine metagenome</name>
    <dbReference type="NCBI Taxonomy" id="408172"/>
    <lineage>
        <taxon>unclassified sequences</taxon>
        <taxon>metagenomes</taxon>
        <taxon>ecological metagenomes</taxon>
    </lineage>
</organism>
<sequence length="209" mass="22955">MRRVRGSRYAQAAGSLTPLQNLNGSITPSALHFERHHSGIPEIDPSEHRLLIDGLVDRPLVFSLAELQRMPAVTRTYFVECSGNGRVKWSPAEPDTDAQAAFGMTSCSEWTGVPVSALLREVGASAGASWVVAEGADACRMTRSVPLDKAMDDTLVAYGQNGEALRPAQGYPLRLLIPGWEGNICVKWLRRLRVVDQSYLTREETAKYT</sequence>
<evidence type="ECO:0000259" key="1">
    <source>
        <dbReference type="Pfam" id="PF00174"/>
    </source>
</evidence>
<gene>
    <name evidence="2" type="ORF">METZ01_LOCUS125476</name>
</gene>